<dbReference type="RefSeq" id="WP_130610260.1">
    <property type="nucleotide sequence ID" value="NZ_AP019368.1"/>
</dbReference>
<proteinExistence type="predicted"/>
<evidence type="ECO:0008006" key="3">
    <source>
        <dbReference type="Google" id="ProtNLM"/>
    </source>
</evidence>
<dbReference type="Proteomes" id="UP000291236">
    <property type="component" value="Chromosome"/>
</dbReference>
<organism evidence="1 2">
    <name type="scientific">Fluviispira sanaruensis</name>
    <dbReference type="NCBI Taxonomy" id="2493639"/>
    <lineage>
        <taxon>Bacteria</taxon>
        <taxon>Pseudomonadati</taxon>
        <taxon>Bdellovibrionota</taxon>
        <taxon>Oligoflexia</taxon>
        <taxon>Silvanigrellales</taxon>
        <taxon>Silvanigrellaceae</taxon>
        <taxon>Fluviispira</taxon>
    </lineage>
</organism>
<sequence>MIKYIWKIIILFFLISNYVFAGEKDIVVIESYSKKFKWDIDYTNEIIKKLGSRYKIHLFEMNTKVLPKSQHEAAALKGLDFILKINPTLVILGDDAALKYLGPKVEEKKIRTVYLGINNNPRVYFKTTPKYITGILERPLIRRSALFIKDIIPKAKNVLILFDKDRTSEIVFEDFFLSKSSVVFSDVKFDIFLVDKFDKWKNIILHSAKKYDAIALGLYHTLVDENSKNVDSNDVIKWTSDNATIPLFAFWDFAVGKNKAMGGLVLTGAGQGKAAAEVSEKIFKDKNLILGNILPVYLQEGIFVFSKNELKKANIKLPVSIQNNSIFVD</sequence>
<protein>
    <recommendedName>
        <fullName evidence="3">Sugar ABC transporter</fullName>
    </recommendedName>
</protein>
<accession>A0A4P2VPL7</accession>
<dbReference type="EMBL" id="AP019368">
    <property type="protein sequence ID" value="BBH53759.1"/>
    <property type="molecule type" value="Genomic_DNA"/>
</dbReference>
<reference evidence="1 2" key="1">
    <citation type="submission" date="2018-12" db="EMBL/GenBank/DDBJ databases">
        <title>Rubrispira sanarue gen. nov., sp., nov., a member of the order Silvanigrellales, isolated from a brackish lake in Hamamatsu Japan.</title>
        <authorList>
            <person name="Maejima Y."/>
            <person name="Iino T."/>
            <person name="Muraguchi Y."/>
            <person name="Fukuda K."/>
            <person name="Nojiri H."/>
            <person name="Ohkuma M."/>
            <person name="Moriuchi R."/>
            <person name="Dohra H."/>
            <person name="Kimbara K."/>
            <person name="Shintani M."/>
        </authorList>
    </citation>
    <scope>NUCLEOTIDE SEQUENCE [LARGE SCALE GENOMIC DNA]</scope>
    <source>
        <strain evidence="1 2">RF1110005</strain>
    </source>
</reference>
<gene>
    <name evidence="1" type="ORF">JCM31447_22070</name>
</gene>
<evidence type="ECO:0000313" key="1">
    <source>
        <dbReference type="EMBL" id="BBH53759.1"/>
    </source>
</evidence>
<dbReference type="Gene3D" id="3.40.50.2300">
    <property type="match status" value="2"/>
</dbReference>
<dbReference type="KEGG" id="sbf:JCM31447_22070"/>
<dbReference type="PANTHER" id="PTHR35271">
    <property type="entry name" value="ABC TRANSPORTER, SUBSTRATE-BINDING LIPOPROTEIN-RELATED"/>
    <property type="match status" value="1"/>
</dbReference>
<dbReference type="PANTHER" id="PTHR35271:SF1">
    <property type="entry name" value="ABC TRANSPORTER, SUBSTRATE-BINDING LIPOPROTEIN"/>
    <property type="match status" value="1"/>
</dbReference>
<dbReference type="AlphaFoldDB" id="A0A4P2VPL7"/>
<dbReference type="InterPro" id="IPR007487">
    <property type="entry name" value="ABC_transpt-TYRBP-like"/>
</dbReference>
<keyword evidence="2" id="KW-1185">Reference proteome</keyword>
<evidence type="ECO:0000313" key="2">
    <source>
        <dbReference type="Proteomes" id="UP000291236"/>
    </source>
</evidence>
<name>A0A4P2VPL7_FLUSA</name>
<dbReference type="OrthoDB" id="1550623at2"/>